<dbReference type="Proteomes" id="UP001517247">
    <property type="component" value="Unassembled WGS sequence"/>
</dbReference>
<evidence type="ECO:0000256" key="2">
    <source>
        <dbReference type="ARBA" id="ARBA00022801"/>
    </source>
</evidence>
<dbReference type="EMBL" id="SSHJ02000009">
    <property type="protein sequence ID" value="MFN0257468.1"/>
    <property type="molecule type" value="Genomic_DNA"/>
</dbReference>
<accession>A0ABW9JCD2</accession>
<dbReference type="PANTHER" id="PTHR43037:SF5">
    <property type="entry name" value="FERULOYL ESTERASE"/>
    <property type="match status" value="1"/>
</dbReference>
<protein>
    <recommendedName>
        <fullName evidence="6">Tetratricopeptide repeat protein</fullName>
    </recommendedName>
</protein>
<reference evidence="4 5" key="1">
    <citation type="submission" date="2024-12" db="EMBL/GenBank/DDBJ databases">
        <authorList>
            <person name="Hu S."/>
        </authorList>
    </citation>
    <scope>NUCLEOTIDE SEQUENCE [LARGE SCALE GENOMIC DNA]</scope>
    <source>
        <strain evidence="4 5">THG-T11</strain>
    </source>
</reference>
<evidence type="ECO:0008006" key="6">
    <source>
        <dbReference type="Google" id="ProtNLM"/>
    </source>
</evidence>
<keyword evidence="2" id="KW-0378">Hydrolase</keyword>
<keyword evidence="5" id="KW-1185">Reference proteome</keyword>
<evidence type="ECO:0000313" key="4">
    <source>
        <dbReference type="EMBL" id="MFN0257468.1"/>
    </source>
</evidence>
<dbReference type="Gene3D" id="3.40.50.1820">
    <property type="entry name" value="alpha/beta hydrolase"/>
    <property type="match status" value="1"/>
</dbReference>
<evidence type="ECO:0000256" key="1">
    <source>
        <dbReference type="ARBA" id="ARBA00022729"/>
    </source>
</evidence>
<dbReference type="RefSeq" id="WP_138724550.1">
    <property type="nucleotide sequence ID" value="NZ_SSHJ02000009.1"/>
</dbReference>
<organism evidence="4 5">
    <name type="scientific">Pedobacter ureilyticus</name>
    <dbReference type="NCBI Taxonomy" id="1393051"/>
    <lineage>
        <taxon>Bacteria</taxon>
        <taxon>Pseudomonadati</taxon>
        <taxon>Bacteroidota</taxon>
        <taxon>Sphingobacteriia</taxon>
        <taxon>Sphingobacteriales</taxon>
        <taxon>Sphingobacteriaceae</taxon>
        <taxon>Pedobacter</taxon>
    </lineage>
</organism>
<dbReference type="InterPro" id="IPR029058">
    <property type="entry name" value="AB_hydrolase_fold"/>
</dbReference>
<dbReference type="SUPFAM" id="SSF53474">
    <property type="entry name" value="alpha/beta-Hydrolases"/>
    <property type="match status" value="1"/>
</dbReference>
<comment type="caution">
    <text evidence="4">The sequence shown here is derived from an EMBL/GenBank/DDBJ whole genome shotgun (WGS) entry which is preliminary data.</text>
</comment>
<dbReference type="PANTHER" id="PTHR43037">
    <property type="entry name" value="UNNAMED PRODUCT-RELATED"/>
    <property type="match status" value="1"/>
</dbReference>
<proteinExistence type="predicted"/>
<dbReference type="SUPFAM" id="SSF48452">
    <property type="entry name" value="TPR-like"/>
    <property type="match status" value="1"/>
</dbReference>
<dbReference type="Gene3D" id="1.25.40.10">
    <property type="entry name" value="Tetratricopeptide repeat domain"/>
    <property type="match status" value="1"/>
</dbReference>
<keyword evidence="1 3" id="KW-0732">Signal</keyword>
<gene>
    <name evidence="4" type="ORF">E6A44_017910</name>
</gene>
<evidence type="ECO:0000313" key="5">
    <source>
        <dbReference type="Proteomes" id="UP001517247"/>
    </source>
</evidence>
<name>A0ABW9JCD2_9SPHI</name>
<dbReference type="InterPro" id="IPR050955">
    <property type="entry name" value="Plant_Biomass_Hydrol_Est"/>
</dbReference>
<dbReference type="InterPro" id="IPR011990">
    <property type="entry name" value="TPR-like_helical_dom_sf"/>
</dbReference>
<feature type="signal peptide" evidence="3">
    <location>
        <begin position="1"/>
        <end position="19"/>
    </location>
</feature>
<evidence type="ECO:0000256" key="3">
    <source>
        <dbReference type="SAM" id="SignalP"/>
    </source>
</evidence>
<feature type="chain" id="PRO_5045499601" description="Tetratricopeptide repeat protein" evidence="3">
    <location>
        <begin position="20"/>
        <end position="557"/>
    </location>
</feature>
<sequence>MRKYLIIGILLIAVCQSKAQSYAKLADSALRIMWNAKDTVGYRKSLNLYEKAFRLYPEKINSLGFYKAAVLAGELKDFDKAFDYLERLLALNKDINTTWSSLTSRYVNSEYKNLLLDKRWPAISEKAQKMKASFLKALRDKQEEFQSGGLNNIDFAKAKDGKQAYQLITSFQDFQYKEANNYSIKFRVIDSTYTSYFVSLPKSYNPKKSYPVLFFLHGAVQGNALSEYQNETILGDWNRYYTKYAALNDVIMVYPKGSKQYNWMNPDQGFFMVPSMLKEMKQSINIDDDKVFITGHSNGATGSFSYLMKQQSPFAGFYGFNTQPKVRTGGTFIRNILNRSYFNVSTDEDYYYPPEANDSLNVIMKRIKADYQDHRYNGWPHWFPQFDESEPVYPMIFRDIVTRNRNAFKPTIYWECDDVKYGKADWVQINQLDTIAKPADWHQRINFNIYKLLSYNKQDSLIAKDTLVKAFNFPRKSGVIKGSYQNNVFHLETSSVKEITVFISPKMVDMGKPVTVFVNGVKKLSRKPIYNKELIISGFKDTYDRKVIWVDEFKITI</sequence>